<organism evidence="2 3">
    <name type="scientific">Deinococcus rufus</name>
    <dbReference type="NCBI Taxonomy" id="2136097"/>
    <lineage>
        <taxon>Bacteria</taxon>
        <taxon>Thermotogati</taxon>
        <taxon>Deinococcota</taxon>
        <taxon>Deinococci</taxon>
        <taxon>Deinococcales</taxon>
        <taxon>Deinococcaceae</taxon>
        <taxon>Deinococcus</taxon>
    </lineage>
</organism>
<feature type="compositionally biased region" description="Low complexity" evidence="1">
    <location>
        <begin position="285"/>
        <end position="314"/>
    </location>
</feature>
<comment type="caution">
    <text evidence="2">The sequence shown here is derived from an EMBL/GenBank/DDBJ whole genome shotgun (WGS) entry which is preliminary data.</text>
</comment>
<dbReference type="Proteomes" id="UP001595803">
    <property type="component" value="Unassembled WGS sequence"/>
</dbReference>
<reference evidence="3" key="1">
    <citation type="journal article" date="2019" name="Int. J. Syst. Evol. Microbiol.">
        <title>The Global Catalogue of Microorganisms (GCM) 10K type strain sequencing project: providing services to taxonomists for standard genome sequencing and annotation.</title>
        <authorList>
            <consortium name="The Broad Institute Genomics Platform"/>
            <consortium name="The Broad Institute Genome Sequencing Center for Infectious Disease"/>
            <person name="Wu L."/>
            <person name="Ma J."/>
        </authorList>
    </citation>
    <scope>NUCLEOTIDE SEQUENCE [LARGE SCALE GENOMIC DNA]</scope>
    <source>
        <strain evidence="3">CCTCC AB 2017081</strain>
    </source>
</reference>
<feature type="compositionally biased region" description="Polar residues" evidence="1">
    <location>
        <begin position="149"/>
        <end position="167"/>
    </location>
</feature>
<keyword evidence="3" id="KW-1185">Reference proteome</keyword>
<evidence type="ECO:0000313" key="3">
    <source>
        <dbReference type="Proteomes" id="UP001595803"/>
    </source>
</evidence>
<proteinExistence type="predicted"/>
<protein>
    <submittedName>
        <fullName evidence="2">Uncharacterized protein</fullName>
    </submittedName>
</protein>
<feature type="region of interest" description="Disordered" evidence="1">
    <location>
        <begin position="39"/>
        <end position="92"/>
    </location>
</feature>
<dbReference type="RefSeq" id="WP_322472812.1">
    <property type="nucleotide sequence ID" value="NZ_JBHRZG010000003.1"/>
</dbReference>
<accession>A0ABV7Z6Q7</accession>
<gene>
    <name evidence="2" type="ORF">ACFOSB_03565</name>
</gene>
<sequence>MTRAPVNLSREMKLLLLLLLMVGLIGLWYVLTNKPATTELSQQPPATGTAGTGGGTTPATGGTDVGNPDAVPVATPDTASPDASGPALDVQPDSQVQVETIPPFPTDDVVTETPAPEPVVPDGINPDGVIAATPGINPFKPLSLDQSATAATNTRPSTPAPVSTTDGAVTASVPARPVAPQVDSLGQGGGALGLSPIPGAAGSVDVESGSVSGGALPVPVIPGADGSAGTAATPVVVPVTPNGQESGSAVVAGQNPTGTVVLTPPAPVKPPVVGMTVPGTVTRLPDAAPAATPSGATQGAAGATTSGSGLTATAVPTPSTPQLIRELGAGSTGTGPVTATSALDRYVSDQNLVFNAVVLGPINTAIFRSKAGYVVVASGQPLPDSNVTVGTVTATSATLNLGTESTTLELDKR</sequence>
<feature type="region of interest" description="Disordered" evidence="1">
    <location>
        <begin position="285"/>
        <end position="335"/>
    </location>
</feature>
<dbReference type="EMBL" id="JBHRZG010000003">
    <property type="protein sequence ID" value="MFC3831926.1"/>
    <property type="molecule type" value="Genomic_DNA"/>
</dbReference>
<feature type="region of interest" description="Disordered" evidence="1">
    <location>
        <begin position="149"/>
        <end position="168"/>
    </location>
</feature>
<name>A0ABV7Z6Q7_9DEIO</name>
<evidence type="ECO:0000313" key="2">
    <source>
        <dbReference type="EMBL" id="MFC3831926.1"/>
    </source>
</evidence>
<evidence type="ECO:0000256" key="1">
    <source>
        <dbReference type="SAM" id="MobiDB-lite"/>
    </source>
</evidence>